<dbReference type="InterPro" id="IPR012337">
    <property type="entry name" value="RNaseH-like_sf"/>
</dbReference>
<dbReference type="GO" id="GO:0004523">
    <property type="term" value="F:RNA-DNA hybrid ribonuclease activity"/>
    <property type="evidence" value="ECO:0007669"/>
    <property type="project" value="InterPro"/>
</dbReference>
<dbReference type="SUPFAM" id="SSF53098">
    <property type="entry name" value="Ribonuclease H-like"/>
    <property type="match status" value="1"/>
</dbReference>
<comment type="caution">
    <text evidence="2">The sequence shown here is derived from an EMBL/GenBank/DDBJ whole genome shotgun (WGS) entry which is preliminary data.</text>
</comment>
<evidence type="ECO:0000313" key="2">
    <source>
        <dbReference type="EMBL" id="MQM16639.1"/>
    </source>
</evidence>
<proteinExistence type="predicted"/>
<dbReference type="InterPro" id="IPR053151">
    <property type="entry name" value="RNase_H-like"/>
</dbReference>
<organism evidence="2 3">
    <name type="scientific">Colocasia esculenta</name>
    <name type="common">Wild taro</name>
    <name type="synonym">Arum esculentum</name>
    <dbReference type="NCBI Taxonomy" id="4460"/>
    <lineage>
        <taxon>Eukaryota</taxon>
        <taxon>Viridiplantae</taxon>
        <taxon>Streptophyta</taxon>
        <taxon>Embryophyta</taxon>
        <taxon>Tracheophyta</taxon>
        <taxon>Spermatophyta</taxon>
        <taxon>Magnoliopsida</taxon>
        <taxon>Liliopsida</taxon>
        <taxon>Araceae</taxon>
        <taxon>Aroideae</taxon>
        <taxon>Colocasieae</taxon>
        <taxon>Colocasia</taxon>
    </lineage>
</organism>
<dbReference type="Gene3D" id="3.30.420.10">
    <property type="entry name" value="Ribonuclease H-like superfamily/Ribonuclease H"/>
    <property type="match status" value="1"/>
</dbReference>
<dbReference type="OrthoDB" id="684496at2759"/>
<dbReference type="Pfam" id="PF13456">
    <property type="entry name" value="RVT_3"/>
    <property type="match status" value="1"/>
</dbReference>
<dbReference type="InterPro" id="IPR044730">
    <property type="entry name" value="RNase_H-like_dom_plant"/>
</dbReference>
<reference evidence="2" key="1">
    <citation type="submission" date="2017-07" db="EMBL/GenBank/DDBJ databases">
        <title>Taro Niue Genome Assembly and Annotation.</title>
        <authorList>
            <person name="Atibalentja N."/>
            <person name="Keating K."/>
            <person name="Fields C.J."/>
        </authorList>
    </citation>
    <scope>NUCLEOTIDE SEQUENCE</scope>
    <source>
        <strain evidence="2">Niue_2</strain>
        <tissue evidence="2">Leaf</tissue>
    </source>
</reference>
<gene>
    <name evidence="2" type="ORF">Taro_049598</name>
</gene>
<dbReference type="Proteomes" id="UP000652761">
    <property type="component" value="Unassembled WGS sequence"/>
</dbReference>
<keyword evidence="3" id="KW-1185">Reference proteome</keyword>
<dbReference type="CDD" id="cd06222">
    <property type="entry name" value="RNase_H_like"/>
    <property type="match status" value="1"/>
</dbReference>
<dbReference type="GO" id="GO:0003676">
    <property type="term" value="F:nucleic acid binding"/>
    <property type="evidence" value="ECO:0007669"/>
    <property type="project" value="InterPro"/>
</dbReference>
<feature type="domain" description="RNase H type-1" evidence="1">
    <location>
        <begin position="203"/>
        <end position="310"/>
    </location>
</feature>
<evidence type="ECO:0000313" key="3">
    <source>
        <dbReference type="Proteomes" id="UP000652761"/>
    </source>
</evidence>
<name>A0A843XB79_COLES</name>
<dbReference type="InterPro" id="IPR036397">
    <property type="entry name" value="RNaseH_sf"/>
</dbReference>
<protein>
    <recommendedName>
        <fullName evidence="1">RNase H type-1 domain-containing protein</fullName>
    </recommendedName>
</protein>
<dbReference type="AlphaFoldDB" id="A0A843XB79"/>
<sequence>MYYLTVMYADCNPAVRRGLFSDLLLIAQSLHNVPWLVTGDFNYISQPSEKLGGLLTSEQTVVNADLLQLIPPLISEEQNSSLCAIRGNHEVIAVVKAMNGKGAPGLDGFPGGPRECVPISHLLYADDTLIFLNGQTNNIRKLLEFLKVYEKSSGQKINASKSCFVISQKASAAKVLRTKALTVKLKVPKLIRWTPPKYGYSLNVDGACNGNPSPCGGGGCIRDSNGDIHLGFTFYYGHGNNMLAEYHGLPISIVNSDSLALVHSINPNMCPSWKCTWWWRIARSFLSKTSMWVHVYWETNKVADALASYASDRGGSSVFHSRSTLLYI</sequence>
<accession>A0A843XB79</accession>
<dbReference type="EMBL" id="NMUH01007097">
    <property type="protein sequence ID" value="MQM16639.1"/>
    <property type="molecule type" value="Genomic_DNA"/>
</dbReference>
<evidence type="ECO:0000259" key="1">
    <source>
        <dbReference type="Pfam" id="PF13456"/>
    </source>
</evidence>
<dbReference type="InterPro" id="IPR002156">
    <property type="entry name" value="RNaseH_domain"/>
</dbReference>
<dbReference type="PANTHER" id="PTHR47723:SF19">
    <property type="entry name" value="POLYNUCLEOTIDYL TRANSFERASE, RIBONUCLEASE H-LIKE SUPERFAMILY PROTEIN"/>
    <property type="match status" value="1"/>
</dbReference>
<dbReference type="PANTHER" id="PTHR47723">
    <property type="entry name" value="OS05G0353850 PROTEIN"/>
    <property type="match status" value="1"/>
</dbReference>